<dbReference type="OrthoDB" id="9770415at2"/>
<dbReference type="InterPro" id="IPR003593">
    <property type="entry name" value="AAA+_ATPase"/>
</dbReference>
<dbReference type="AlphaFoldDB" id="A0A1G6IQT8"/>
<dbReference type="PANTHER" id="PTHR43394:SF1">
    <property type="entry name" value="ATP-BINDING CASSETTE SUB-FAMILY B MEMBER 10, MITOCHONDRIAL"/>
    <property type="match status" value="1"/>
</dbReference>
<evidence type="ECO:0000256" key="3">
    <source>
        <dbReference type="ARBA" id="ARBA00022475"/>
    </source>
</evidence>
<keyword evidence="13" id="KW-1185">Reference proteome</keyword>
<dbReference type="InterPro" id="IPR017871">
    <property type="entry name" value="ABC_transporter-like_CS"/>
</dbReference>
<keyword evidence="8 9" id="KW-0472">Membrane</keyword>
<feature type="transmembrane region" description="Helical" evidence="9">
    <location>
        <begin position="276"/>
        <end position="300"/>
    </location>
</feature>
<evidence type="ECO:0000256" key="1">
    <source>
        <dbReference type="ARBA" id="ARBA00004651"/>
    </source>
</evidence>
<dbReference type="InterPro" id="IPR027417">
    <property type="entry name" value="P-loop_NTPase"/>
</dbReference>
<dbReference type="CDD" id="cd07346">
    <property type="entry name" value="ABC_6TM_exporters"/>
    <property type="match status" value="1"/>
</dbReference>
<name>A0A1G6IQT8_9BACI</name>
<evidence type="ECO:0000256" key="6">
    <source>
        <dbReference type="ARBA" id="ARBA00022840"/>
    </source>
</evidence>
<dbReference type="PROSITE" id="PS50929">
    <property type="entry name" value="ABC_TM1F"/>
    <property type="match status" value="1"/>
</dbReference>
<evidence type="ECO:0000259" key="10">
    <source>
        <dbReference type="PROSITE" id="PS50893"/>
    </source>
</evidence>
<dbReference type="Gene3D" id="1.20.1560.10">
    <property type="entry name" value="ABC transporter type 1, transmembrane domain"/>
    <property type="match status" value="1"/>
</dbReference>
<feature type="domain" description="ABC transmembrane type-1" evidence="11">
    <location>
        <begin position="25"/>
        <end position="305"/>
    </location>
</feature>
<dbReference type="InterPro" id="IPR039421">
    <property type="entry name" value="Type_1_exporter"/>
</dbReference>
<accession>A0A1G6IQT8</accession>
<evidence type="ECO:0000259" key="11">
    <source>
        <dbReference type="PROSITE" id="PS50929"/>
    </source>
</evidence>
<keyword evidence="5" id="KW-0547">Nucleotide-binding</keyword>
<evidence type="ECO:0000256" key="9">
    <source>
        <dbReference type="SAM" id="Phobius"/>
    </source>
</evidence>
<dbReference type="InterPro" id="IPR011527">
    <property type="entry name" value="ABC1_TM_dom"/>
</dbReference>
<dbReference type="PROSITE" id="PS00211">
    <property type="entry name" value="ABC_TRANSPORTER_1"/>
    <property type="match status" value="1"/>
</dbReference>
<dbReference type="PROSITE" id="PS50893">
    <property type="entry name" value="ABC_TRANSPORTER_2"/>
    <property type="match status" value="1"/>
</dbReference>
<evidence type="ECO:0000256" key="7">
    <source>
        <dbReference type="ARBA" id="ARBA00022989"/>
    </source>
</evidence>
<dbReference type="InterPro" id="IPR036640">
    <property type="entry name" value="ABC1_TM_sf"/>
</dbReference>
<dbReference type="SUPFAM" id="SSF90123">
    <property type="entry name" value="ABC transporter transmembrane region"/>
    <property type="match status" value="1"/>
</dbReference>
<dbReference type="STRING" id="1612202.SAMN05421734_104111"/>
<dbReference type="RefSeq" id="WP_090795064.1">
    <property type="nucleotide sequence ID" value="NZ_FMYI01000004.1"/>
</dbReference>
<keyword evidence="2" id="KW-0813">Transport</keyword>
<organism evidence="12 13">
    <name type="scientific">Pelagirhabdus alkalitolerans</name>
    <dbReference type="NCBI Taxonomy" id="1612202"/>
    <lineage>
        <taxon>Bacteria</taxon>
        <taxon>Bacillati</taxon>
        <taxon>Bacillota</taxon>
        <taxon>Bacilli</taxon>
        <taxon>Bacillales</taxon>
        <taxon>Bacillaceae</taxon>
        <taxon>Pelagirhabdus</taxon>
    </lineage>
</organism>
<comment type="subcellular location">
    <subcellularLocation>
        <location evidence="1">Cell membrane</location>
        <topology evidence="1">Multi-pass membrane protein</topology>
    </subcellularLocation>
</comment>
<dbReference type="FunFam" id="3.40.50.300:FF:000221">
    <property type="entry name" value="Multidrug ABC transporter ATP-binding protein"/>
    <property type="match status" value="1"/>
</dbReference>
<evidence type="ECO:0000256" key="2">
    <source>
        <dbReference type="ARBA" id="ARBA00022448"/>
    </source>
</evidence>
<dbReference type="PANTHER" id="PTHR43394">
    <property type="entry name" value="ATP-DEPENDENT PERMEASE MDL1, MITOCHONDRIAL"/>
    <property type="match status" value="1"/>
</dbReference>
<dbReference type="GO" id="GO:0016887">
    <property type="term" value="F:ATP hydrolysis activity"/>
    <property type="evidence" value="ECO:0007669"/>
    <property type="project" value="InterPro"/>
</dbReference>
<evidence type="ECO:0000313" key="13">
    <source>
        <dbReference type="Proteomes" id="UP000242949"/>
    </source>
</evidence>
<feature type="transmembrane region" description="Helical" evidence="9">
    <location>
        <begin position="146"/>
        <end position="170"/>
    </location>
</feature>
<dbReference type="EMBL" id="FMYI01000004">
    <property type="protein sequence ID" value="SDC08838.1"/>
    <property type="molecule type" value="Genomic_DNA"/>
</dbReference>
<feature type="domain" description="ABC transporter" evidence="10">
    <location>
        <begin position="338"/>
        <end position="570"/>
    </location>
</feature>
<feature type="transmembrane region" description="Helical" evidence="9">
    <location>
        <begin position="59"/>
        <end position="79"/>
    </location>
</feature>
<sequence length="578" mass="65222">MTKPMSTSKTELVSYVRKKKITFTLLGLFLIIGILLDLALPWFMMNITNAAVGQETERFMLFFWVGVMILIANVVFSYFDTYLKVYIASYVRNDLRSRTFNHFLKLPLNYFDKNHSGKLGSRLTNDVNLIGDLMGRTSMTLIKSPLIAVVAFVTLLFLNWQLALICGLIGPLTLFVGKVFGAHIRKVTNALQQRMETIVSFVQDTFTGIPVIRTYSLEEKMDREFKDSSDHIHELEMKNGKLQSFMQASSSFISILTFLVAFGIGSYFVIEERMEIGGLVAFIQLLNYIVWPFTGLAHVWGQFQESLAASDRIFESLGEQTALDHFKLQNKVKDFKEIEFVDVSFTYDETKVINHFNFKLEKGTNAAIVGANGSGKSTLLKLILNLYDYDGIIKIDGRNTKDMSFEELLSYFALVPQESFLFPGTIAGNIRLGKEHASMDEVISAAKVSNAMRFIQDLPSTFDYQVGERGNKLSGGQKQRIAIARAILKDSPVVLLDEPTSSLDRESEKVLVKTISDLMENKTTVVITHDLDIIKEADVIIVLQDGEIIETGTHRELIQNKSEYYHLLNSDINANVAI</sequence>
<proteinExistence type="predicted"/>
<gene>
    <name evidence="12" type="ORF">SAMN05421734_104111</name>
</gene>
<feature type="transmembrane region" description="Helical" evidence="9">
    <location>
        <begin position="21"/>
        <end position="44"/>
    </location>
</feature>
<dbReference type="InterPro" id="IPR003439">
    <property type="entry name" value="ABC_transporter-like_ATP-bd"/>
</dbReference>
<dbReference type="SUPFAM" id="SSF52540">
    <property type="entry name" value="P-loop containing nucleoside triphosphate hydrolases"/>
    <property type="match status" value="1"/>
</dbReference>
<dbReference type="Gene3D" id="3.40.50.300">
    <property type="entry name" value="P-loop containing nucleotide triphosphate hydrolases"/>
    <property type="match status" value="1"/>
</dbReference>
<evidence type="ECO:0000256" key="5">
    <source>
        <dbReference type="ARBA" id="ARBA00022741"/>
    </source>
</evidence>
<keyword evidence="3" id="KW-1003">Cell membrane</keyword>
<feature type="transmembrane region" description="Helical" evidence="9">
    <location>
        <begin position="245"/>
        <end position="269"/>
    </location>
</feature>
<dbReference type="Pfam" id="PF00005">
    <property type="entry name" value="ABC_tran"/>
    <property type="match status" value="1"/>
</dbReference>
<dbReference type="GO" id="GO:0005524">
    <property type="term" value="F:ATP binding"/>
    <property type="evidence" value="ECO:0007669"/>
    <property type="project" value="UniProtKB-KW"/>
</dbReference>
<evidence type="ECO:0000256" key="4">
    <source>
        <dbReference type="ARBA" id="ARBA00022692"/>
    </source>
</evidence>
<keyword evidence="7 9" id="KW-1133">Transmembrane helix</keyword>
<keyword evidence="6 12" id="KW-0067">ATP-binding</keyword>
<evidence type="ECO:0000313" key="12">
    <source>
        <dbReference type="EMBL" id="SDC08838.1"/>
    </source>
</evidence>
<reference evidence="13" key="1">
    <citation type="submission" date="2016-09" db="EMBL/GenBank/DDBJ databases">
        <authorList>
            <person name="Varghese N."/>
            <person name="Submissions S."/>
        </authorList>
    </citation>
    <scope>NUCLEOTIDE SEQUENCE [LARGE SCALE GENOMIC DNA]</scope>
    <source>
        <strain evidence="13">S5</strain>
    </source>
</reference>
<evidence type="ECO:0000256" key="8">
    <source>
        <dbReference type="ARBA" id="ARBA00023136"/>
    </source>
</evidence>
<dbReference type="Proteomes" id="UP000242949">
    <property type="component" value="Unassembled WGS sequence"/>
</dbReference>
<dbReference type="SMART" id="SM00382">
    <property type="entry name" value="AAA"/>
    <property type="match status" value="1"/>
</dbReference>
<dbReference type="GO" id="GO:0005886">
    <property type="term" value="C:plasma membrane"/>
    <property type="evidence" value="ECO:0007669"/>
    <property type="project" value="UniProtKB-SubCell"/>
</dbReference>
<dbReference type="Pfam" id="PF00664">
    <property type="entry name" value="ABC_membrane"/>
    <property type="match status" value="1"/>
</dbReference>
<dbReference type="GO" id="GO:0015421">
    <property type="term" value="F:ABC-type oligopeptide transporter activity"/>
    <property type="evidence" value="ECO:0007669"/>
    <property type="project" value="TreeGrafter"/>
</dbReference>
<keyword evidence="4 9" id="KW-0812">Transmembrane</keyword>
<protein>
    <submittedName>
        <fullName evidence="12">ATP-binding cassette, subfamily B, MsbA</fullName>
    </submittedName>
</protein>